<accession>A0ABY0DQS4</accession>
<dbReference type="Proteomes" id="UP000289946">
    <property type="component" value="Unassembled WGS sequence"/>
</dbReference>
<organism evidence="1 2">
    <name type="scientific">Bradyrhizobium zhanjiangense</name>
    <dbReference type="NCBI Taxonomy" id="1325107"/>
    <lineage>
        <taxon>Bacteria</taxon>
        <taxon>Pseudomonadati</taxon>
        <taxon>Pseudomonadota</taxon>
        <taxon>Alphaproteobacteria</taxon>
        <taxon>Hyphomicrobiales</taxon>
        <taxon>Nitrobacteraceae</taxon>
        <taxon>Bradyrhizobium</taxon>
    </lineage>
</organism>
<protein>
    <submittedName>
        <fullName evidence="1">Uncharacterized protein</fullName>
    </submittedName>
</protein>
<sequence length="115" mass="12407">MGIGVGIGISLAIFRRFWAVAVAVRFDRCLPWDAAKANPSLSVRAAAAEMEIAASRRDLHSAIACAGSERDGLAPPSKLAEGTGRISMRKRRDFSPMSSALTFIHQARPGEIERK</sequence>
<name>A0ABY0DQS4_9BRAD</name>
<keyword evidence="2" id="KW-1185">Reference proteome</keyword>
<evidence type="ECO:0000313" key="2">
    <source>
        <dbReference type="Proteomes" id="UP000289946"/>
    </source>
</evidence>
<dbReference type="EMBL" id="RDRA01000004">
    <property type="protein sequence ID" value="RXG97801.1"/>
    <property type="molecule type" value="Genomic_DNA"/>
</dbReference>
<comment type="caution">
    <text evidence="1">The sequence shown here is derived from an EMBL/GenBank/DDBJ whole genome shotgun (WGS) entry which is preliminary data.</text>
</comment>
<reference evidence="1 2" key="1">
    <citation type="submission" date="2018-10" db="EMBL/GenBank/DDBJ databases">
        <title>Bradyrhizobium sp. nov., isolated from effective nodules of peanut in China.</title>
        <authorList>
            <person name="Li Y."/>
        </authorList>
    </citation>
    <scope>NUCLEOTIDE SEQUENCE [LARGE SCALE GENOMIC DNA]</scope>
    <source>
        <strain evidence="1 2">CCBAU 51781</strain>
    </source>
</reference>
<gene>
    <name evidence="1" type="ORF">EAS62_08565</name>
</gene>
<evidence type="ECO:0000313" key="1">
    <source>
        <dbReference type="EMBL" id="RXG97801.1"/>
    </source>
</evidence>
<proteinExistence type="predicted"/>